<dbReference type="PANTHER" id="PTHR34584:SF1">
    <property type="entry name" value="NA(+)_H(+) ANTIPORTER SUBUNIT E1"/>
    <property type="match status" value="1"/>
</dbReference>
<gene>
    <name evidence="7" type="ORF">H0194_01740</name>
</gene>
<evidence type="ECO:0000313" key="8">
    <source>
        <dbReference type="Proteomes" id="UP000515743"/>
    </source>
</evidence>
<dbReference type="GO" id="GO:0008324">
    <property type="term" value="F:monoatomic cation transmembrane transporter activity"/>
    <property type="evidence" value="ECO:0007669"/>
    <property type="project" value="InterPro"/>
</dbReference>
<dbReference type="GO" id="GO:0005886">
    <property type="term" value="C:plasma membrane"/>
    <property type="evidence" value="ECO:0007669"/>
    <property type="project" value="UniProtKB-SubCell"/>
</dbReference>
<name>A0A7G7CQD6_9CORY</name>
<evidence type="ECO:0000313" key="7">
    <source>
        <dbReference type="EMBL" id="QNE89802.1"/>
    </source>
</evidence>
<evidence type="ECO:0000256" key="5">
    <source>
        <dbReference type="ARBA" id="ARBA00022989"/>
    </source>
</evidence>
<reference evidence="7 8" key="1">
    <citation type="submission" date="2020-07" db="EMBL/GenBank/DDBJ databases">
        <title>Complete genome and description of Corynebacterium incognita strain Marseille-Q3630 sp. nov.</title>
        <authorList>
            <person name="Boxberger M."/>
        </authorList>
    </citation>
    <scope>NUCLEOTIDE SEQUENCE [LARGE SCALE GENOMIC DNA]</scope>
    <source>
        <strain evidence="7 8">Marseille-Q3630</strain>
    </source>
</reference>
<dbReference type="PANTHER" id="PTHR34584">
    <property type="entry name" value="NA(+)/H(+) ANTIPORTER SUBUNIT E1"/>
    <property type="match status" value="1"/>
</dbReference>
<evidence type="ECO:0000256" key="4">
    <source>
        <dbReference type="ARBA" id="ARBA00022692"/>
    </source>
</evidence>
<dbReference type="KEGG" id="cik:H0194_01740"/>
<sequence>MNSVLSFPLRFIGFWLWYIKEFISANWAVLHDLITVGHDSTPGIARYVSLSESENHYVLFAALVTITPGTLVVGASENNEHGQRVMYVHGMYNKDADELRADLEDMERRMLKGVMLRPTFNEPAGSIGKGA</sequence>
<dbReference type="Proteomes" id="UP000515743">
    <property type="component" value="Chromosome"/>
</dbReference>
<keyword evidence="5" id="KW-1133">Transmembrane helix</keyword>
<dbReference type="InterPro" id="IPR002758">
    <property type="entry name" value="Cation_antiport_E"/>
</dbReference>
<comment type="subcellular location">
    <subcellularLocation>
        <location evidence="1">Cell membrane</location>
        <topology evidence="1">Multi-pass membrane protein</topology>
    </subcellularLocation>
</comment>
<comment type="similarity">
    <text evidence="2">Belongs to the CPA3 antiporters (TC 2.A.63) subunit E family.</text>
</comment>
<proteinExistence type="inferred from homology"/>
<evidence type="ECO:0000256" key="1">
    <source>
        <dbReference type="ARBA" id="ARBA00004651"/>
    </source>
</evidence>
<organism evidence="7 8">
    <name type="scientific">Corynebacterium incognita</name>
    <dbReference type="NCBI Taxonomy" id="2754725"/>
    <lineage>
        <taxon>Bacteria</taxon>
        <taxon>Bacillati</taxon>
        <taxon>Actinomycetota</taxon>
        <taxon>Actinomycetes</taxon>
        <taxon>Mycobacteriales</taxon>
        <taxon>Corynebacteriaceae</taxon>
        <taxon>Corynebacterium</taxon>
    </lineage>
</organism>
<protein>
    <submittedName>
        <fullName evidence="7">Na+/H+ antiporter subunit E</fullName>
    </submittedName>
</protein>
<evidence type="ECO:0000256" key="6">
    <source>
        <dbReference type="ARBA" id="ARBA00023136"/>
    </source>
</evidence>
<keyword evidence="4" id="KW-0812">Transmembrane</keyword>
<evidence type="ECO:0000256" key="3">
    <source>
        <dbReference type="ARBA" id="ARBA00022475"/>
    </source>
</evidence>
<keyword evidence="8" id="KW-1185">Reference proteome</keyword>
<dbReference type="RefSeq" id="WP_185176176.1">
    <property type="nucleotide sequence ID" value="NZ_CP059404.1"/>
</dbReference>
<keyword evidence="3" id="KW-1003">Cell membrane</keyword>
<dbReference type="EMBL" id="CP059404">
    <property type="protein sequence ID" value="QNE89802.1"/>
    <property type="molecule type" value="Genomic_DNA"/>
</dbReference>
<dbReference type="AlphaFoldDB" id="A0A7G7CQD6"/>
<dbReference type="Pfam" id="PF01899">
    <property type="entry name" value="MNHE"/>
    <property type="match status" value="1"/>
</dbReference>
<keyword evidence="6" id="KW-0472">Membrane</keyword>
<evidence type="ECO:0000256" key="2">
    <source>
        <dbReference type="ARBA" id="ARBA00006228"/>
    </source>
</evidence>
<accession>A0A7G7CQD6</accession>